<evidence type="ECO:0000313" key="2">
    <source>
        <dbReference type="EMBL" id="TMQ72312.1"/>
    </source>
</evidence>
<evidence type="ECO:0000313" key="3">
    <source>
        <dbReference type="Proteomes" id="UP000319771"/>
    </source>
</evidence>
<keyword evidence="1" id="KW-0812">Transmembrane</keyword>
<protein>
    <recommendedName>
        <fullName evidence="4">Hydrogenase</fullName>
    </recommendedName>
</protein>
<organism evidence="2 3">
    <name type="scientific">Eiseniibacteriota bacterium</name>
    <dbReference type="NCBI Taxonomy" id="2212470"/>
    <lineage>
        <taxon>Bacteria</taxon>
        <taxon>Candidatus Eiseniibacteriota</taxon>
    </lineage>
</organism>
<proteinExistence type="predicted"/>
<keyword evidence="1" id="KW-0472">Membrane</keyword>
<keyword evidence="1" id="KW-1133">Transmembrane helix</keyword>
<dbReference type="EMBL" id="VBPB01000112">
    <property type="protein sequence ID" value="TMQ72312.1"/>
    <property type="molecule type" value="Genomic_DNA"/>
</dbReference>
<dbReference type="Proteomes" id="UP000319771">
    <property type="component" value="Unassembled WGS sequence"/>
</dbReference>
<feature type="transmembrane region" description="Helical" evidence="1">
    <location>
        <begin position="44"/>
        <end position="62"/>
    </location>
</feature>
<dbReference type="AlphaFoldDB" id="A0A538U8U0"/>
<name>A0A538U8U0_UNCEI</name>
<feature type="transmembrane region" description="Helical" evidence="1">
    <location>
        <begin position="82"/>
        <end position="101"/>
    </location>
</feature>
<feature type="non-terminal residue" evidence="2">
    <location>
        <position position="102"/>
    </location>
</feature>
<accession>A0A538U8U0</accession>
<evidence type="ECO:0000256" key="1">
    <source>
        <dbReference type="SAM" id="Phobius"/>
    </source>
</evidence>
<reference evidence="2 3" key="1">
    <citation type="journal article" date="2019" name="Nat. Microbiol.">
        <title>Mediterranean grassland soil C-N compound turnover is dependent on rainfall and depth, and is mediated by genomically divergent microorganisms.</title>
        <authorList>
            <person name="Diamond S."/>
            <person name="Andeer P.F."/>
            <person name="Li Z."/>
            <person name="Crits-Christoph A."/>
            <person name="Burstein D."/>
            <person name="Anantharaman K."/>
            <person name="Lane K.R."/>
            <person name="Thomas B.C."/>
            <person name="Pan C."/>
            <person name="Northen T.R."/>
            <person name="Banfield J.F."/>
        </authorList>
    </citation>
    <scope>NUCLEOTIDE SEQUENCE [LARGE SCALE GENOMIC DNA]</scope>
    <source>
        <strain evidence="2">WS_11</strain>
    </source>
</reference>
<evidence type="ECO:0008006" key="4">
    <source>
        <dbReference type="Google" id="ProtNLM"/>
    </source>
</evidence>
<sequence>MSEITYEPDADAEDVGVTEHVPATVTQKSLNADILRMLEPPGKIWWGVFLLDLCILAAGGLALRNQIVLGLGVAGYTRPVMWAAYITNFVFWVGIAHCGTLV</sequence>
<gene>
    <name evidence="2" type="ORF">E6K81_07710</name>
</gene>
<comment type="caution">
    <text evidence="2">The sequence shown here is derived from an EMBL/GenBank/DDBJ whole genome shotgun (WGS) entry which is preliminary data.</text>
</comment>